<keyword evidence="4" id="KW-0808">Transferase</keyword>
<keyword evidence="10" id="KW-0325">Glycoprotein</keyword>
<name>A0A6J2KA36_BOMMA</name>
<keyword evidence="9" id="KW-0472">Membrane</keyword>
<dbReference type="GO" id="GO:0016758">
    <property type="term" value="F:hexosyltransferase activity"/>
    <property type="evidence" value="ECO:0007669"/>
    <property type="project" value="InterPro"/>
</dbReference>
<dbReference type="InterPro" id="IPR002659">
    <property type="entry name" value="Glyco_trans_31"/>
</dbReference>
<protein>
    <recommendedName>
        <fullName evidence="11">Hexosyltransferase</fullName>
        <ecNumber evidence="11">2.4.1.-</ecNumber>
    </recommendedName>
</protein>
<keyword evidence="6" id="KW-0735">Signal-anchor</keyword>
<gene>
    <name evidence="13" type="primary">LOC114249416</name>
</gene>
<dbReference type="Proteomes" id="UP000504629">
    <property type="component" value="Unplaced"/>
</dbReference>
<dbReference type="RefSeq" id="XP_028038795.1">
    <property type="nucleotide sequence ID" value="XM_028182994.1"/>
</dbReference>
<evidence type="ECO:0000256" key="4">
    <source>
        <dbReference type="ARBA" id="ARBA00022679"/>
    </source>
</evidence>
<dbReference type="GeneID" id="114249416"/>
<keyword evidence="3 11" id="KW-0328">Glycosyltransferase</keyword>
<evidence type="ECO:0000256" key="7">
    <source>
        <dbReference type="ARBA" id="ARBA00022989"/>
    </source>
</evidence>
<dbReference type="OrthoDB" id="5512589at2759"/>
<organism evidence="12 13">
    <name type="scientific">Bombyx mandarina</name>
    <name type="common">Wild silk moth</name>
    <name type="synonym">Wild silkworm</name>
    <dbReference type="NCBI Taxonomy" id="7092"/>
    <lineage>
        <taxon>Eukaryota</taxon>
        <taxon>Metazoa</taxon>
        <taxon>Ecdysozoa</taxon>
        <taxon>Arthropoda</taxon>
        <taxon>Hexapoda</taxon>
        <taxon>Insecta</taxon>
        <taxon>Pterygota</taxon>
        <taxon>Neoptera</taxon>
        <taxon>Endopterygota</taxon>
        <taxon>Lepidoptera</taxon>
        <taxon>Glossata</taxon>
        <taxon>Ditrysia</taxon>
        <taxon>Bombycoidea</taxon>
        <taxon>Bombycidae</taxon>
        <taxon>Bombycinae</taxon>
        <taxon>Bombyx</taxon>
    </lineage>
</organism>
<dbReference type="Pfam" id="PF01762">
    <property type="entry name" value="Galactosyl_T"/>
    <property type="match status" value="1"/>
</dbReference>
<keyword evidence="8 11" id="KW-0333">Golgi apparatus</keyword>
<dbReference type="EC" id="2.4.1.-" evidence="11"/>
<dbReference type="PANTHER" id="PTHR11214">
    <property type="entry name" value="BETA-1,3-N-ACETYLGLUCOSAMINYLTRANSFERASE"/>
    <property type="match status" value="1"/>
</dbReference>
<accession>A0A6J2KA36</accession>
<dbReference type="AlphaFoldDB" id="A0A6J2KA36"/>
<sequence>MRMTNVFFLTNTFRKIIMRRRIFVILPFLLGLGVTIVACRWTAAVVSHVLLPPGPPDQNLEHFIRNRSLSHYFDNIQILIEPSAPCPGSDIPVVALVATTPSRFDQRQAIRETWAKRVLTYFFMGLEGGKIDESMVDIYVEAKEHSDMVILNFHEHYQNLTLKTGFMLKWTLERCATANFLLKIDDDVFLNPWNLEQVMRGKERHKLIGYKIKDSTVHRDQYTKWYLPRWLYSRDVIPEYLAGPAYVVNTKHIAEILQEAKKTPLINLEDVYFTYLVSREGLDFELTHERTFSPHKPFLLCSYWSLTTVHSLTDTEMLSAWKSYNDDAKQNSTLCGFHFPPLR</sequence>
<dbReference type="Gene3D" id="3.90.550.50">
    <property type="match status" value="1"/>
</dbReference>
<evidence type="ECO:0000256" key="5">
    <source>
        <dbReference type="ARBA" id="ARBA00022692"/>
    </source>
</evidence>
<dbReference type="GO" id="GO:0006493">
    <property type="term" value="P:protein O-linked glycosylation"/>
    <property type="evidence" value="ECO:0007669"/>
    <property type="project" value="TreeGrafter"/>
</dbReference>
<comment type="similarity">
    <text evidence="2 11">Belongs to the glycosyltransferase 31 family.</text>
</comment>
<evidence type="ECO:0000313" key="12">
    <source>
        <dbReference type="Proteomes" id="UP000504629"/>
    </source>
</evidence>
<comment type="subcellular location">
    <subcellularLocation>
        <location evidence="1 11">Golgi apparatus membrane</location>
        <topology evidence="1 11">Single-pass type II membrane protein</topology>
    </subcellularLocation>
</comment>
<evidence type="ECO:0000256" key="11">
    <source>
        <dbReference type="RuleBase" id="RU363063"/>
    </source>
</evidence>
<keyword evidence="12" id="KW-1185">Reference proteome</keyword>
<reference evidence="13" key="1">
    <citation type="submission" date="2025-08" db="UniProtKB">
        <authorList>
            <consortium name="RefSeq"/>
        </authorList>
    </citation>
    <scope>IDENTIFICATION</scope>
    <source>
        <tissue evidence="13">Silk gland</tissue>
    </source>
</reference>
<dbReference type="KEGG" id="bman:114249416"/>
<evidence type="ECO:0000256" key="6">
    <source>
        <dbReference type="ARBA" id="ARBA00022968"/>
    </source>
</evidence>
<dbReference type="FunFam" id="3.90.550.50:FF:000001">
    <property type="entry name" value="Hexosyltransferase"/>
    <property type="match status" value="1"/>
</dbReference>
<evidence type="ECO:0000256" key="8">
    <source>
        <dbReference type="ARBA" id="ARBA00023034"/>
    </source>
</evidence>
<evidence type="ECO:0000256" key="1">
    <source>
        <dbReference type="ARBA" id="ARBA00004323"/>
    </source>
</evidence>
<proteinExistence type="inferred from homology"/>
<dbReference type="PANTHER" id="PTHR11214:SF3">
    <property type="entry name" value="BETA-1,3-GALACTOSYLTRANSFERASE 6"/>
    <property type="match status" value="1"/>
</dbReference>
<keyword evidence="5" id="KW-0812">Transmembrane</keyword>
<evidence type="ECO:0000256" key="10">
    <source>
        <dbReference type="ARBA" id="ARBA00023180"/>
    </source>
</evidence>
<evidence type="ECO:0000313" key="13">
    <source>
        <dbReference type="RefSeq" id="XP_028038795.1"/>
    </source>
</evidence>
<evidence type="ECO:0000256" key="3">
    <source>
        <dbReference type="ARBA" id="ARBA00022676"/>
    </source>
</evidence>
<dbReference type="GO" id="GO:0000139">
    <property type="term" value="C:Golgi membrane"/>
    <property type="evidence" value="ECO:0007669"/>
    <property type="project" value="UniProtKB-SubCell"/>
</dbReference>
<evidence type="ECO:0000256" key="9">
    <source>
        <dbReference type="ARBA" id="ARBA00023136"/>
    </source>
</evidence>
<keyword evidence="7" id="KW-1133">Transmembrane helix</keyword>
<evidence type="ECO:0000256" key="2">
    <source>
        <dbReference type="ARBA" id="ARBA00008661"/>
    </source>
</evidence>